<accession>A0A8J6JAV1</accession>
<dbReference type="Proteomes" id="UP000607645">
    <property type="component" value="Unassembled WGS sequence"/>
</dbReference>
<proteinExistence type="predicted"/>
<keyword evidence="2" id="KW-1185">Reference proteome</keyword>
<evidence type="ECO:0000313" key="2">
    <source>
        <dbReference type="Proteomes" id="UP000607645"/>
    </source>
</evidence>
<dbReference type="EMBL" id="JACOPQ010000002">
    <property type="protein sequence ID" value="MBC5736016.1"/>
    <property type="molecule type" value="Genomic_DNA"/>
</dbReference>
<gene>
    <name evidence="1" type="ORF">H8S62_03170</name>
</gene>
<dbReference type="RefSeq" id="WP_186918433.1">
    <property type="nucleotide sequence ID" value="NZ_JACOPQ010000002.1"/>
</dbReference>
<evidence type="ECO:0000313" key="1">
    <source>
        <dbReference type="EMBL" id="MBC5736016.1"/>
    </source>
</evidence>
<dbReference type="AlphaFoldDB" id="A0A8J6JAV1"/>
<reference evidence="1" key="1">
    <citation type="submission" date="2020-08" db="EMBL/GenBank/DDBJ databases">
        <title>Genome public.</title>
        <authorList>
            <person name="Liu C."/>
            <person name="Sun Q."/>
        </authorList>
    </citation>
    <scope>NUCLEOTIDE SEQUENCE</scope>
    <source>
        <strain evidence="1">NSJ-52</strain>
    </source>
</reference>
<organism evidence="1 2">
    <name type="scientific">Lawsonibacter faecis</name>
    <dbReference type="NCBI Taxonomy" id="2763052"/>
    <lineage>
        <taxon>Bacteria</taxon>
        <taxon>Bacillati</taxon>
        <taxon>Bacillota</taxon>
        <taxon>Clostridia</taxon>
        <taxon>Eubacteriales</taxon>
        <taxon>Oscillospiraceae</taxon>
        <taxon>Lawsonibacter</taxon>
    </lineage>
</organism>
<comment type="caution">
    <text evidence="1">The sequence shown here is derived from an EMBL/GenBank/DDBJ whole genome shotgun (WGS) entry which is preliminary data.</text>
</comment>
<name>A0A8J6JAV1_9FIRM</name>
<protein>
    <submittedName>
        <fullName evidence="1">Uncharacterized protein</fullName>
    </submittedName>
</protein>
<sequence length="231" mass="25160">MKRAAKLIPILLTLLLLCVGAALPRITALALDRRLLGEISQREDVQVSLVLTQDMDVLEALAFFDLGQSQVELAGGRRMTAEEVRAAATDTMVKLSALGMVYTVPAVTPVLITSREDPGLCAVYWRCVWTDDAGVRETLWLDDGSGLMVALQIRVGVPTVSFVKSPYQESVMAVAEYCRTNYPVDEVSAALEAHGEGSGDYLLTFFKAAEGEASGRSAALRLRGEWIYFNL</sequence>